<dbReference type="CDD" id="cd14789">
    <property type="entry name" value="Tiki"/>
    <property type="match status" value="1"/>
</dbReference>
<keyword evidence="3" id="KW-1185">Reference proteome</keyword>
<dbReference type="Proteomes" id="UP001589795">
    <property type="component" value="Unassembled WGS sequence"/>
</dbReference>
<gene>
    <name evidence="2" type="ORF">ACFFIZ_09200</name>
</gene>
<dbReference type="InterPro" id="IPR047111">
    <property type="entry name" value="YbaP-like"/>
</dbReference>
<dbReference type="EMBL" id="JBHLWQ010000080">
    <property type="protein sequence ID" value="MFC0200490.1"/>
    <property type="molecule type" value="Genomic_DNA"/>
</dbReference>
<accession>A0ABV6CI99</accession>
<proteinExistence type="predicted"/>
<organism evidence="2 3">
    <name type="scientific">Paracoccus rhizosphaerae</name>
    <dbReference type="NCBI Taxonomy" id="1133347"/>
    <lineage>
        <taxon>Bacteria</taxon>
        <taxon>Pseudomonadati</taxon>
        <taxon>Pseudomonadota</taxon>
        <taxon>Alphaproteobacteria</taxon>
        <taxon>Rhodobacterales</taxon>
        <taxon>Paracoccaceae</taxon>
        <taxon>Paracoccus</taxon>
    </lineage>
</organism>
<name>A0ABV6CI99_9RHOB</name>
<dbReference type="RefSeq" id="WP_265507602.1">
    <property type="nucleotide sequence ID" value="NZ_JAOTBE010000037.1"/>
</dbReference>
<keyword evidence="1" id="KW-0732">Signal</keyword>
<dbReference type="PANTHER" id="PTHR40590">
    <property type="entry name" value="CYTOPLASMIC PROTEIN-RELATED"/>
    <property type="match status" value="1"/>
</dbReference>
<comment type="caution">
    <text evidence="2">The sequence shown here is derived from an EMBL/GenBank/DDBJ whole genome shotgun (WGS) entry which is preliminary data.</text>
</comment>
<evidence type="ECO:0000313" key="3">
    <source>
        <dbReference type="Proteomes" id="UP001589795"/>
    </source>
</evidence>
<evidence type="ECO:0000256" key="1">
    <source>
        <dbReference type="SAM" id="SignalP"/>
    </source>
</evidence>
<evidence type="ECO:0000313" key="2">
    <source>
        <dbReference type="EMBL" id="MFC0200490.1"/>
    </source>
</evidence>
<reference evidence="2 3" key="1">
    <citation type="submission" date="2024-09" db="EMBL/GenBank/DDBJ databases">
        <authorList>
            <person name="Sun Q."/>
            <person name="Mori K."/>
        </authorList>
    </citation>
    <scope>NUCLEOTIDE SEQUENCE [LARGE SCALE GENOMIC DNA]</scope>
    <source>
        <strain evidence="2 3">CCM 7904</strain>
    </source>
</reference>
<feature type="chain" id="PRO_5046948547" evidence="1">
    <location>
        <begin position="24"/>
        <end position="341"/>
    </location>
</feature>
<dbReference type="Pfam" id="PF01963">
    <property type="entry name" value="TraB_PrgY_gumN"/>
    <property type="match status" value="1"/>
</dbReference>
<dbReference type="PROSITE" id="PS51257">
    <property type="entry name" value="PROKAR_LIPOPROTEIN"/>
    <property type="match status" value="1"/>
</dbReference>
<dbReference type="InterPro" id="IPR002816">
    <property type="entry name" value="TraB/PrgY/GumN_fam"/>
</dbReference>
<sequence>MPKPQLAVIAAAFVLVLGQGASGASCEGRNLFDQMPSDRLRAIKDALAGVPFRNGLLFEARRDDQLITLVGTYHFDDPRHRPMIDRLRPIIAEADSLFVEAGPEEEARLSQALAKDPSLMVSQTGATLPERLSAAEWQALSEAMADRGTPAVITARMRPWYVAMMLGISPCMVRAMAEQGGDAGGLDQRLVEVAQEAQVPVRALEPWDTVFSLFADLTPQEELDMIRASLPAAAYADDYAVTLTDAYFAGDVWKIWEFGRFDAYANSGLSRDEVDRQLNLAQSRLMDDRNESWIAPLLDGAVDASAEDRGIVAAFGALHLPGENGVLSLLQQEGFAITRLD</sequence>
<dbReference type="PANTHER" id="PTHR40590:SF1">
    <property type="entry name" value="CYTOPLASMIC PROTEIN"/>
    <property type="match status" value="1"/>
</dbReference>
<feature type="signal peptide" evidence="1">
    <location>
        <begin position="1"/>
        <end position="23"/>
    </location>
</feature>
<protein>
    <submittedName>
        <fullName evidence="2">TraB/GumN family protein</fullName>
    </submittedName>
</protein>